<proteinExistence type="predicted"/>
<dbReference type="AlphaFoldDB" id="A0A2W5VTX8"/>
<evidence type="ECO:0000313" key="3">
    <source>
        <dbReference type="Proteomes" id="UP000249061"/>
    </source>
</evidence>
<feature type="chain" id="PRO_5016175485" description="FlgO domain-containing protein" evidence="1">
    <location>
        <begin position="18"/>
        <end position="226"/>
    </location>
</feature>
<dbReference type="Gene3D" id="3.40.50.10610">
    <property type="entry name" value="ABC-type transport auxiliary lipoprotein component"/>
    <property type="match status" value="1"/>
</dbReference>
<reference evidence="2 3" key="1">
    <citation type="submission" date="2017-08" db="EMBL/GenBank/DDBJ databases">
        <title>Infants hospitalized years apart are colonized by the same room-sourced microbial strains.</title>
        <authorList>
            <person name="Brooks B."/>
            <person name="Olm M.R."/>
            <person name="Firek B.A."/>
            <person name="Baker R."/>
            <person name="Thomas B.C."/>
            <person name="Morowitz M.J."/>
            <person name="Banfield J.F."/>
        </authorList>
    </citation>
    <scope>NUCLEOTIDE SEQUENCE [LARGE SCALE GENOMIC DNA]</scope>
    <source>
        <strain evidence="2">S2_003_000_R2_14</strain>
    </source>
</reference>
<comment type="caution">
    <text evidence="2">The sequence shown here is derived from an EMBL/GenBank/DDBJ whole genome shotgun (WGS) entry which is preliminary data.</text>
</comment>
<gene>
    <name evidence="2" type="ORF">DI536_11835</name>
</gene>
<sequence length="226" mass="24517">MVRLAWLVMLLALPAWAADAGAKPRIAALYYRDLANNPDLASFAKGLAAMLINDLGETGSFTTLERERVDELLKEKQLGSTDYADKSSFGKLAAVLGAEYLITGEIVQMGKNKYFLISKLIRADTFEIVGTGRVPLDPDDVMTAVEKITELATTKLRALGSLGIAAPVQKAQRDYKVPLSTAVKYARALDAKDKKDTATATKLLTEVTTEQPALKVAKLDLLSLTR</sequence>
<accession>A0A2W5VTX8</accession>
<name>A0A2W5VTX8_9BACT</name>
<evidence type="ECO:0000313" key="2">
    <source>
        <dbReference type="EMBL" id="PZR14001.1"/>
    </source>
</evidence>
<evidence type="ECO:0008006" key="4">
    <source>
        <dbReference type="Google" id="ProtNLM"/>
    </source>
</evidence>
<protein>
    <recommendedName>
        <fullName evidence="4">FlgO domain-containing protein</fullName>
    </recommendedName>
</protein>
<keyword evidence="1" id="KW-0732">Signal</keyword>
<evidence type="ECO:0000256" key="1">
    <source>
        <dbReference type="SAM" id="SignalP"/>
    </source>
</evidence>
<dbReference type="Pfam" id="PF03783">
    <property type="entry name" value="CsgG"/>
    <property type="match status" value="1"/>
</dbReference>
<feature type="signal peptide" evidence="1">
    <location>
        <begin position="1"/>
        <end position="17"/>
    </location>
</feature>
<dbReference type="EMBL" id="QFQP01000008">
    <property type="protein sequence ID" value="PZR14001.1"/>
    <property type="molecule type" value="Genomic_DNA"/>
</dbReference>
<organism evidence="2 3">
    <name type="scientific">Archangium gephyra</name>
    <dbReference type="NCBI Taxonomy" id="48"/>
    <lineage>
        <taxon>Bacteria</taxon>
        <taxon>Pseudomonadati</taxon>
        <taxon>Myxococcota</taxon>
        <taxon>Myxococcia</taxon>
        <taxon>Myxococcales</taxon>
        <taxon>Cystobacterineae</taxon>
        <taxon>Archangiaceae</taxon>
        <taxon>Archangium</taxon>
    </lineage>
</organism>
<dbReference type="Proteomes" id="UP000249061">
    <property type="component" value="Unassembled WGS sequence"/>
</dbReference>
<dbReference type="InterPro" id="IPR005534">
    <property type="entry name" value="Curli_assmbl/transp-comp_CsgG"/>
</dbReference>
<dbReference type="GO" id="GO:0030288">
    <property type="term" value="C:outer membrane-bounded periplasmic space"/>
    <property type="evidence" value="ECO:0007669"/>
    <property type="project" value="InterPro"/>
</dbReference>